<proteinExistence type="predicted"/>
<feature type="compositionally biased region" description="Polar residues" evidence="1">
    <location>
        <begin position="67"/>
        <end position="89"/>
    </location>
</feature>
<evidence type="ECO:0000256" key="1">
    <source>
        <dbReference type="SAM" id="MobiDB-lite"/>
    </source>
</evidence>
<organism evidence="3">
    <name type="scientific">Amphora coffeiformis</name>
    <dbReference type="NCBI Taxonomy" id="265554"/>
    <lineage>
        <taxon>Eukaryota</taxon>
        <taxon>Sar</taxon>
        <taxon>Stramenopiles</taxon>
        <taxon>Ochrophyta</taxon>
        <taxon>Bacillariophyta</taxon>
        <taxon>Bacillariophyceae</taxon>
        <taxon>Bacillariophycidae</taxon>
        <taxon>Thalassiophysales</taxon>
        <taxon>Catenulaceae</taxon>
        <taxon>Amphora</taxon>
    </lineage>
</organism>
<feature type="region of interest" description="Disordered" evidence="1">
    <location>
        <begin position="351"/>
        <end position="388"/>
    </location>
</feature>
<evidence type="ECO:0000313" key="3">
    <source>
        <dbReference type="EMBL" id="CAE0403371.1"/>
    </source>
</evidence>
<feature type="region of interest" description="Disordered" evidence="1">
    <location>
        <begin position="196"/>
        <end position="266"/>
    </location>
</feature>
<feature type="domain" description="DUF6824" evidence="2">
    <location>
        <begin position="111"/>
        <end position="197"/>
    </location>
</feature>
<accession>A0A7S3KWW2</accession>
<dbReference type="AlphaFoldDB" id="A0A7S3KWW2"/>
<name>A0A7S3KWW2_9STRA</name>
<dbReference type="EMBL" id="HBIM01001807">
    <property type="protein sequence ID" value="CAE0403371.1"/>
    <property type="molecule type" value="Transcribed_RNA"/>
</dbReference>
<dbReference type="Pfam" id="PF20710">
    <property type="entry name" value="DUF6824"/>
    <property type="match status" value="1"/>
</dbReference>
<gene>
    <name evidence="3" type="ORF">ACOF00016_LOCUS1580</name>
</gene>
<feature type="region of interest" description="Disordered" evidence="1">
    <location>
        <begin position="513"/>
        <end position="534"/>
    </location>
</feature>
<sequence>MKFFSNLPAPDPSPRREPSTDVPLLKPNRKHAASATPTSNYYAAQQNAQRKRAKRQTAGALVAGLLGQQTQSQPSQPKVTPSGKKSTAQPRPAVTIPPRGIGPVMEPNDNDVLCGRGGRINAHVGNVRFRELVVARKPKYLAPSTKKLEKAHIAAALVQEIRCREPSGRFLKEDPDGSWYDIGDAKAIKKVGQALREDAPEIRPEIGSDEEGAKPVSSSSNNNNVTVPLPQPAMQQQQQPPLHGFSSMSLGAQSRGTSENSSSGSKYEPIAYQHSISTQHHHNMGPPVASFHQHQYSTNARNTVSGAAAAAMQQEQDDQFDTAFGKTFHLADPNEASVISGLTNTMVSGMSGTSGMSEAAVRSNLSGHPRHQQHPQGRSPQHHHPHPQNFQAARANQLHQLRQTWEATNSNRTLQGSDLMAKAAMPAHSQRSVPRSNSWQEAMSIADMSWTEHSLAGGGIDGNASILSGRSILSQQLRNDSESLMEQLMGQQGSVASRRSRPAPYAQNLYQRSYSPTQQQQTQPQQQPRGDASVTSMSIASAGVMSLGSVRSIMSDLSENLVALDLAEPRLPDRYY</sequence>
<evidence type="ECO:0000259" key="2">
    <source>
        <dbReference type="Pfam" id="PF20710"/>
    </source>
</evidence>
<feature type="compositionally biased region" description="Low complexity" evidence="1">
    <location>
        <begin position="232"/>
        <end position="241"/>
    </location>
</feature>
<protein>
    <recommendedName>
        <fullName evidence="2">DUF6824 domain-containing protein</fullName>
    </recommendedName>
</protein>
<feature type="compositionally biased region" description="Low complexity" evidence="1">
    <location>
        <begin position="254"/>
        <end position="265"/>
    </location>
</feature>
<feature type="compositionally biased region" description="Basic and acidic residues" evidence="1">
    <location>
        <begin position="196"/>
        <end position="206"/>
    </location>
</feature>
<feature type="compositionally biased region" description="Low complexity" evidence="1">
    <location>
        <begin position="513"/>
        <end position="529"/>
    </location>
</feature>
<reference evidence="3" key="1">
    <citation type="submission" date="2021-01" db="EMBL/GenBank/DDBJ databases">
        <authorList>
            <person name="Corre E."/>
            <person name="Pelletier E."/>
            <person name="Niang G."/>
            <person name="Scheremetjew M."/>
            <person name="Finn R."/>
            <person name="Kale V."/>
            <person name="Holt S."/>
            <person name="Cochrane G."/>
            <person name="Meng A."/>
            <person name="Brown T."/>
            <person name="Cohen L."/>
        </authorList>
    </citation>
    <scope>NUCLEOTIDE SEQUENCE</scope>
    <source>
        <strain evidence="3">CCMP127</strain>
    </source>
</reference>
<feature type="region of interest" description="Disordered" evidence="1">
    <location>
        <begin position="1"/>
        <end position="106"/>
    </location>
</feature>
<dbReference type="InterPro" id="IPR049227">
    <property type="entry name" value="DUF6824"/>
</dbReference>